<dbReference type="GO" id="GO:0006508">
    <property type="term" value="P:proteolysis"/>
    <property type="evidence" value="ECO:0007669"/>
    <property type="project" value="UniProtKB-KW"/>
</dbReference>
<dbReference type="FunFam" id="3.40.50.300:FF:000001">
    <property type="entry name" value="ATP-dependent zinc metalloprotease FtsH"/>
    <property type="match status" value="1"/>
</dbReference>
<dbReference type="EMBL" id="LJXT01000107">
    <property type="protein sequence ID" value="KPQ13039.1"/>
    <property type="molecule type" value="Genomic_DNA"/>
</dbReference>
<dbReference type="Pfam" id="PF17862">
    <property type="entry name" value="AAA_lid_3"/>
    <property type="match status" value="1"/>
</dbReference>
<evidence type="ECO:0000256" key="16">
    <source>
        <dbReference type="SAM" id="MobiDB-lite"/>
    </source>
</evidence>
<dbReference type="InterPro" id="IPR037219">
    <property type="entry name" value="Peptidase_M41-like"/>
</dbReference>
<dbReference type="InterPro" id="IPR003959">
    <property type="entry name" value="ATPase_AAA_core"/>
</dbReference>
<dbReference type="InterPro" id="IPR027417">
    <property type="entry name" value="P-loop_NTPase"/>
</dbReference>
<feature type="binding site" evidence="14">
    <location>
        <begin position="238"/>
        <end position="245"/>
    </location>
    <ligand>
        <name>ATP</name>
        <dbReference type="ChEBI" id="CHEBI:30616"/>
    </ligand>
</feature>
<dbReference type="eggNOG" id="COG0465">
    <property type="taxonomic scope" value="Bacteria"/>
</dbReference>
<dbReference type="NCBIfam" id="TIGR01241">
    <property type="entry name" value="FtsH_fam"/>
    <property type="match status" value="1"/>
</dbReference>
<dbReference type="CDD" id="cd19501">
    <property type="entry name" value="RecA-like_FtsH"/>
    <property type="match status" value="1"/>
</dbReference>
<keyword evidence="11 14" id="KW-1133">Transmembrane helix</keyword>
<evidence type="ECO:0000259" key="17">
    <source>
        <dbReference type="SMART" id="SM00382"/>
    </source>
</evidence>
<name>A0A0P7Y686_9BACT</name>
<dbReference type="SMART" id="SM00382">
    <property type="entry name" value="AAA"/>
    <property type="match status" value="1"/>
</dbReference>
<keyword evidence="6 14" id="KW-0479">Metal-binding</keyword>
<dbReference type="GO" id="GO:0008270">
    <property type="term" value="F:zinc ion binding"/>
    <property type="evidence" value="ECO:0007669"/>
    <property type="project" value="UniProtKB-UniRule"/>
</dbReference>
<dbReference type="STRING" id="1305737.GCA_000526355_03694"/>
<dbReference type="GO" id="GO:0004176">
    <property type="term" value="F:ATP-dependent peptidase activity"/>
    <property type="evidence" value="ECO:0007669"/>
    <property type="project" value="InterPro"/>
</dbReference>
<evidence type="ECO:0000256" key="1">
    <source>
        <dbReference type="ARBA" id="ARBA00004141"/>
    </source>
</evidence>
<dbReference type="InterPro" id="IPR041569">
    <property type="entry name" value="AAA_lid_3"/>
</dbReference>
<dbReference type="InterPro" id="IPR011546">
    <property type="entry name" value="Pept_M41_FtsH_extracell"/>
</dbReference>
<evidence type="ECO:0000256" key="12">
    <source>
        <dbReference type="ARBA" id="ARBA00023049"/>
    </source>
</evidence>
<feature type="region of interest" description="Disordered" evidence="16">
    <location>
        <begin position="664"/>
        <end position="698"/>
    </location>
</feature>
<dbReference type="GO" id="GO:0051301">
    <property type="term" value="P:cell division"/>
    <property type="evidence" value="ECO:0007669"/>
    <property type="project" value="UniProtKB-KW"/>
</dbReference>
<dbReference type="AlphaFoldDB" id="A0A0P7Y686"/>
<dbReference type="OrthoDB" id="9809379at2"/>
<dbReference type="GO" id="GO:0030163">
    <property type="term" value="P:protein catabolic process"/>
    <property type="evidence" value="ECO:0007669"/>
    <property type="project" value="UniProtKB-UniRule"/>
</dbReference>
<keyword evidence="4 14" id="KW-0645">Protease</keyword>
<organism evidence="18 19">
    <name type="scientific">Algoriphagus marincola HL-49</name>
    <dbReference type="NCBI Taxonomy" id="1305737"/>
    <lineage>
        <taxon>Bacteria</taxon>
        <taxon>Pseudomonadati</taxon>
        <taxon>Bacteroidota</taxon>
        <taxon>Cytophagia</taxon>
        <taxon>Cytophagales</taxon>
        <taxon>Cyclobacteriaceae</taxon>
        <taxon>Algoriphagus</taxon>
    </lineage>
</organism>
<feature type="binding site" evidence="14">
    <location>
        <position position="465"/>
    </location>
    <ligand>
        <name>Zn(2+)</name>
        <dbReference type="ChEBI" id="CHEBI:29105"/>
        <note>catalytic</note>
    </ligand>
</feature>
<accession>A0A0P7Y686</accession>
<evidence type="ECO:0000256" key="9">
    <source>
        <dbReference type="ARBA" id="ARBA00022833"/>
    </source>
</evidence>
<feature type="binding site" evidence="14">
    <location>
        <position position="461"/>
    </location>
    <ligand>
        <name>Zn(2+)</name>
        <dbReference type="ChEBI" id="CHEBI:29105"/>
        <note>catalytic</note>
    </ligand>
</feature>
<dbReference type="Pfam" id="PF01434">
    <property type="entry name" value="Peptidase_M41"/>
    <property type="match status" value="1"/>
</dbReference>
<evidence type="ECO:0000256" key="8">
    <source>
        <dbReference type="ARBA" id="ARBA00022801"/>
    </source>
</evidence>
<dbReference type="HAMAP" id="MF_01458">
    <property type="entry name" value="FtsH"/>
    <property type="match status" value="1"/>
</dbReference>
<feature type="active site" evidence="14">
    <location>
        <position position="462"/>
    </location>
</feature>
<reference evidence="18 19" key="1">
    <citation type="submission" date="2015-09" db="EMBL/GenBank/DDBJ databases">
        <title>Identification and resolution of microdiversity through metagenomic sequencing of parallel consortia.</title>
        <authorList>
            <person name="Nelson W.C."/>
            <person name="Romine M.F."/>
            <person name="Lindemann S.R."/>
        </authorList>
    </citation>
    <scope>NUCLEOTIDE SEQUENCE [LARGE SCALE GENOMIC DNA]</scope>
    <source>
        <strain evidence="18">HL-49</strain>
    </source>
</reference>
<keyword evidence="18" id="KW-0132">Cell division</keyword>
<keyword evidence="9 14" id="KW-0862">Zinc</keyword>
<dbReference type="EC" id="3.4.24.-" evidence="14"/>
<gene>
    <name evidence="14 18" type="primary">ftsH</name>
    <name evidence="18" type="ORF">HLUCCX10_14280</name>
</gene>
<keyword evidence="14" id="KW-1003">Cell membrane</keyword>
<dbReference type="Gene3D" id="3.40.50.300">
    <property type="entry name" value="P-loop containing nucleotide triphosphate hydrolases"/>
    <property type="match status" value="1"/>
</dbReference>
<proteinExistence type="inferred from homology"/>
<comment type="similarity">
    <text evidence="3">In the N-terminal section; belongs to the AAA ATPase family.</text>
</comment>
<dbReference type="GO" id="GO:0005524">
    <property type="term" value="F:ATP binding"/>
    <property type="evidence" value="ECO:0007669"/>
    <property type="project" value="UniProtKB-UniRule"/>
</dbReference>
<keyword evidence="10 14" id="KW-0067">ATP-binding</keyword>
<dbReference type="FunFam" id="1.20.58.760:FF:000003">
    <property type="entry name" value="AFG3-like AAA ATPase 2"/>
    <property type="match status" value="1"/>
</dbReference>
<keyword evidence="7 14" id="KW-0547">Nucleotide-binding</keyword>
<dbReference type="GO" id="GO:0016887">
    <property type="term" value="F:ATP hydrolysis activity"/>
    <property type="evidence" value="ECO:0007669"/>
    <property type="project" value="UniProtKB-UniRule"/>
</dbReference>
<keyword evidence="5 14" id="KW-0812">Transmembrane</keyword>
<dbReference type="PANTHER" id="PTHR43655:SF2">
    <property type="entry name" value="AFG3 LIKE MATRIX AAA PEPTIDASE SUBUNIT 2, ISOFORM A"/>
    <property type="match status" value="1"/>
</dbReference>
<feature type="compositionally biased region" description="Basic and acidic residues" evidence="16">
    <location>
        <begin position="664"/>
        <end position="682"/>
    </location>
</feature>
<comment type="subunit">
    <text evidence="14">Homohexamer.</text>
</comment>
<sequence length="698" mass="77334">MSEPNKQKKFVPKPPQKPNFQIWLIVAAVVVLIGLTWIQQRGATVDVTQKRFEDMYNGGDVAKVMIVKNMDRVDITLKPAALNDSKYKNELESNSSFFNPNGPHYSLQVASSDKFATDFDALEESVPSEDRIGYSVTTEENWTSWFGSFGFLLLLFVFFWFMMRRMAGPSGPGGQIFNVGKSRAQLFDAENKVKITFDNVAGLDEAKEEIQEIVEFLKNPSKFTKLGGKIPKGALLVGPPGTGKTLLAKAVAGEAGVPFFTLSGSDFVEMFVGVGAARVRDLFKQAKEKAPCIIFIDEIDAIGRSRGKGQMPGSNDERENTLNSLLVEMDGFGTDSGVIVVAATNRPDVLDSALLRPGRFDRQISIDKPDIVGREAIFKVHLKPIKSSTDVDAKKLAAQTPGFAGAEIANVCNEAALIAARRNKESVDMQDFQDAIDRVIGGLEKKNKIISPEEKKIVAYHEAGHAVAGWFLEHADPLVKVSIVPRGVAALGYAQYLPKEQFLYQTEQLIDEMCMTLGGRAAEEIVFGKISTGALSDLERITKMAYSIVSVYGMNEKLGNVSFYDSKSDGYKMTKPYSEATAEMIDQEVHKLIEFAYHRTLDLLKERREELETLAKELLEKEILFQSDLEKLIGKRPFAKETTYQAYTNGKNKEEVKKAEDAEIKAKSEEVSTEAEEKKEVPVAESESEPETDEKAKS</sequence>
<keyword evidence="12 14" id="KW-0482">Metalloprotease</keyword>
<evidence type="ECO:0000256" key="11">
    <source>
        <dbReference type="ARBA" id="ARBA00022989"/>
    </source>
</evidence>
<dbReference type="Pfam" id="PF00004">
    <property type="entry name" value="AAA"/>
    <property type="match status" value="1"/>
</dbReference>
<comment type="caution">
    <text evidence="18">The sequence shown here is derived from an EMBL/GenBank/DDBJ whole genome shotgun (WGS) entry which is preliminary data.</text>
</comment>
<dbReference type="Gene3D" id="1.20.58.760">
    <property type="entry name" value="Peptidase M41"/>
    <property type="match status" value="1"/>
</dbReference>
<comment type="cofactor">
    <cofactor evidence="14">
        <name>Zn(2+)</name>
        <dbReference type="ChEBI" id="CHEBI:29105"/>
    </cofactor>
    <text evidence="14">Binds 1 zinc ion per subunit.</text>
</comment>
<keyword evidence="18" id="KW-0131">Cell cycle</keyword>
<dbReference type="GO" id="GO:0004222">
    <property type="term" value="F:metalloendopeptidase activity"/>
    <property type="evidence" value="ECO:0007669"/>
    <property type="project" value="InterPro"/>
</dbReference>
<comment type="similarity">
    <text evidence="15">Belongs to the AAA ATPase family.</text>
</comment>
<dbReference type="InterPro" id="IPR000642">
    <property type="entry name" value="Peptidase_M41"/>
</dbReference>
<evidence type="ECO:0000256" key="7">
    <source>
        <dbReference type="ARBA" id="ARBA00022741"/>
    </source>
</evidence>
<protein>
    <recommendedName>
        <fullName evidence="14">ATP-dependent zinc metalloprotease FtsH</fullName>
        <ecNumber evidence="14">3.4.24.-</ecNumber>
    </recommendedName>
</protein>
<evidence type="ECO:0000256" key="13">
    <source>
        <dbReference type="ARBA" id="ARBA00023136"/>
    </source>
</evidence>
<dbReference type="PATRIC" id="fig|1305737.6.peg.3590"/>
<dbReference type="Proteomes" id="UP000050421">
    <property type="component" value="Unassembled WGS sequence"/>
</dbReference>
<dbReference type="FunFam" id="1.10.8.60:FF:000019">
    <property type="entry name" value="AFG3-like AAA ATPase 2"/>
    <property type="match status" value="1"/>
</dbReference>
<dbReference type="Pfam" id="PF06480">
    <property type="entry name" value="FtsH_ext"/>
    <property type="match status" value="1"/>
</dbReference>
<keyword evidence="8 14" id="KW-0378">Hydrolase</keyword>
<comment type="similarity">
    <text evidence="14">In the central section; belongs to the AAA ATPase family.</text>
</comment>
<evidence type="ECO:0000256" key="2">
    <source>
        <dbReference type="ARBA" id="ARBA00010044"/>
    </source>
</evidence>
<dbReference type="SUPFAM" id="SSF140990">
    <property type="entry name" value="FtsH protease domain-like"/>
    <property type="match status" value="1"/>
</dbReference>
<comment type="function">
    <text evidence="14">Acts as a processive, ATP-dependent zinc metallopeptidase for both cytoplasmic and membrane proteins. Plays a role in the quality control of integral membrane proteins.</text>
</comment>
<dbReference type="InterPro" id="IPR003960">
    <property type="entry name" value="ATPase_AAA_CS"/>
</dbReference>
<dbReference type="SUPFAM" id="SSF52540">
    <property type="entry name" value="P-loop containing nucleoside triphosphate hydrolases"/>
    <property type="match status" value="1"/>
</dbReference>
<evidence type="ECO:0000256" key="10">
    <source>
        <dbReference type="ARBA" id="ARBA00022840"/>
    </source>
</evidence>
<keyword evidence="13 14" id="KW-0472">Membrane</keyword>
<evidence type="ECO:0000256" key="4">
    <source>
        <dbReference type="ARBA" id="ARBA00022670"/>
    </source>
</evidence>
<dbReference type="InterPro" id="IPR005936">
    <property type="entry name" value="FtsH"/>
</dbReference>
<feature type="binding site" evidence="14">
    <location>
        <position position="537"/>
    </location>
    <ligand>
        <name>Zn(2+)</name>
        <dbReference type="ChEBI" id="CHEBI:29105"/>
        <note>catalytic</note>
    </ligand>
</feature>
<dbReference type="PROSITE" id="PS00674">
    <property type="entry name" value="AAA"/>
    <property type="match status" value="1"/>
</dbReference>
<dbReference type="InterPro" id="IPR003593">
    <property type="entry name" value="AAA+_ATPase"/>
</dbReference>
<evidence type="ECO:0000313" key="19">
    <source>
        <dbReference type="Proteomes" id="UP000050421"/>
    </source>
</evidence>
<evidence type="ECO:0000256" key="14">
    <source>
        <dbReference type="HAMAP-Rule" id="MF_01458"/>
    </source>
</evidence>
<evidence type="ECO:0000313" key="18">
    <source>
        <dbReference type="EMBL" id="KPQ13039.1"/>
    </source>
</evidence>
<comment type="similarity">
    <text evidence="2 14">In the C-terminal section; belongs to the peptidase M41 family.</text>
</comment>
<feature type="transmembrane region" description="Helical" evidence="14">
    <location>
        <begin position="142"/>
        <end position="161"/>
    </location>
</feature>
<dbReference type="Gene3D" id="1.10.8.60">
    <property type="match status" value="1"/>
</dbReference>
<evidence type="ECO:0000256" key="5">
    <source>
        <dbReference type="ARBA" id="ARBA00022692"/>
    </source>
</evidence>
<feature type="transmembrane region" description="Helical" evidence="14">
    <location>
        <begin position="20"/>
        <end position="38"/>
    </location>
</feature>
<dbReference type="GO" id="GO:0005886">
    <property type="term" value="C:plasma membrane"/>
    <property type="evidence" value="ECO:0007669"/>
    <property type="project" value="UniProtKB-SubCell"/>
</dbReference>
<dbReference type="PANTHER" id="PTHR43655">
    <property type="entry name" value="ATP-DEPENDENT PROTEASE"/>
    <property type="match status" value="1"/>
</dbReference>
<evidence type="ECO:0000256" key="15">
    <source>
        <dbReference type="RuleBase" id="RU003651"/>
    </source>
</evidence>
<dbReference type="InterPro" id="IPR050928">
    <property type="entry name" value="ATP-dep_Zn_Metalloprotease"/>
</dbReference>
<feature type="domain" description="AAA+ ATPase" evidence="17">
    <location>
        <begin position="230"/>
        <end position="370"/>
    </location>
</feature>
<comment type="subcellular location">
    <subcellularLocation>
        <location evidence="14">Cell membrane</location>
        <topology evidence="14">Multi-pass membrane protein</topology>
        <orientation evidence="14">Cytoplasmic side</orientation>
    </subcellularLocation>
    <subcellularLocation>
        <location evidence="1">Membrane</location>
        <topology evidence="1">Multi-pass membrane protein</topology>
    </subcellularLocation>
</comment>
<evidence type="ECO:0000256" key="6">
    <source>
        <dbReference type="ARBA" id="ARBA00022723"/>
    </source>
</evidence>
<evidence type="ECO:0000256" key="3">
    <source>
        <dbReference type="ARBA" id="ARBA00010550"/>
    </source>
</evidence>